<protein>
    <submittedName>
        <fullName evidence="1">Protein ALP1-like</fullName>
    </submittedName>
</protein>
<keyword evidence="2" id="KW-1185">Reference proteome</keyword>
<name>A0A6G0VJG5_APHCR</name>
<reference evidence="1 2" key="1">
    <citation type="submission" date="2019-08" db="EMBL/GenBank/DDBJ databases">
        <title>Whole genome of Aphis craccivora.</title>
        <authorList>
            <person name="Voronova N.V."/>
            <person name="Shulinski R.S."/>
            <person name="Bandarenka Y.V."/>
            <person name="Zhorov D.G."/>
            <person name="Warner D."/>
        </authorList>
    </citation>
    <scope>NUCLEOTIDE SEQUENCE [LARGE SCALE GENOMIC DNA]</scope>
    <source>
        <strain evidence="1">180601</strain>
        <tissue evidence="1">Whole Body</tissue>
    </source>
</reference>
<dbReference type="EMBL" id="VUJU01016216">
    <property type="protein sequence ID" value="KAF0690617.1"/>
    <property type="molecule type" value="Genomic_DNA"/>
</dbReference>
<evidence type="ECO:0000313" key="1">
    <source>
        <dbReference type="EMBL" id="KAF0690617.1"/>
    </source>
</evidence>
<comment type="caution">
    <text evidence="1">The sequence shown here is derived from an EMBL/GenBank/DDBJ whole genome shotgun (WGS) entry which is preliminary data.</text>
</comment>
<dbReference type="AlphaFoldDB" id="A0A6G0VJG5"/>
<dbReference type="OrthoDB" id="6687646at2759"/>
<dbReference type="Proteomes" id="UP000478052">
    <property type="component" value="Unassembled WGS sequence"/>
</dbReference>
<gene>
    <name evidence="1" type="ORF">FWK35_00038777</name>
</gene>
<sequence length="98" mass="12025">MDVDTAIMLYALIIKKRNKKIKKQRLLWEHPIVSQRYEKGHFQNLFPDLLQYPSKFFNYFRMSRNSFFELHDAIKYDIRKEDTNMRKSITTEERLAVH</sequence>
<organism evidence="1 2">
    <name type="scientific">Aphis craccivora</name>
    <name type="common">Cowpea aphid</name>
    <dbReference type="NCBI Taxonomy" id="307492"/>
    <lineage>
        <taxon>Eukaryota</taxon>
        <taxon>Metazoa</taxon>
        <taxon>Ecdysozoa</taxon>
        <taxon>Arthropoda</taxon>
        <taxon>Hexapoda</taxon>
        <taxon>Insecta</taxon>
        <taxon>Pterygota</taxon>
        <taxon>Neoptera</taxon>
        <taxon>Paraneoptera</taxon>
        <taxon>Hemiptera</taxon>
        <taxon>Sternorrhyncha</taxon>
        <taxon>Aphidomorpha</taxon>
        <taxon>Aphidoidea</taxon>
        <taxon>Aphididae</taxon>
        <taxon>Aphidini</taxon>
        <taxon>Aphis</taxon>
        <taxon>Aphis</taxon>
    </lineage>
</organism>
<proteinExistence type="predicted"/>
<evidence type="ECO:0000313" key="2">
    <source>
        <dbReference type="Proteomes" id="UP000478052"/>
    </source>
</evidence>
<accession>A0A6G0VJG5</accession>